<dbReference type="PANTHER" id="PTHR34857:SF2">
    <property type="entry name" value="SLL0384 PROTEIN"/>
    <property type="match status" value="1"/>
</dbReference>
<dbReference type="RefSeq" id="WP_076004694.1">
    <property type="nucleotide sequence ID" value="NZ_CP018258.1"/>
</dbReference>
<gene>
    <name evidence="7" type="ORF">Dform_01792</name>
</gene>
<dbReference type="GO" id="GO:0043190">
    <property type="term" value="C:ATP-binding cassette (ABC) transporter complex"/>
    <property type="evidence" value="ECO:0007669"/>
    <property type="project" value="InterPro"/>
</dbReference>
<accession>A0A1P8F9G6</accession>
<evidence type="ECO:0000256" key="6">
    <source>
        <dbReference type="SAM" id="Phobius"/>
    </source>
</evidence>
<dbReference type="PANTHER" id="PTHR34857">
    <property type="entry name" value="SLL0384 PROTEIN"/>
    <property type="match status" value="1"/>
</dbReference>
<dbReference type="InterPro" id="IPR003339">
    <property type="entry name" value="ABC/ECF_trnsptr_transmembrane"/>
</dbReference>
<keyword evidence="5 6" id="KW-0472">Membrane</keyword>
<dbReference type="STRING" id="1839801.Dform_01792"/>
<dbReference type="CDD" id="cd16914">
    <property type="entry name" value="EcfT"/>
    <property type="match status" value="1"/>
</dbReference>
<evidence type="ECO:0000256" key="2">
    <source>
        <dbReference type="ARBA" id="ARBA00022475"/>
    </source>
</evidence>
<organism evidence="7 8">
    <name type="scientific">Dehalogenimonas formicexedens</name>
    <dbReference type="NCBI Taxonomy" id="1839801"/>
    <lineage>
        <taxon>Bacteria</taxon>
        <taxon>Bacillati</taxon>
        <taxon>Chloroflexota</taxon>
        <taxon>Dehalococcoidia</taxon>
        <taxon>Dehalococcoidales</taxon>
        <taxon>Dehalococcoidaceae</taxon>
        <taxon>Dehalogenimonas</taxon>
    </lineage>
</organism>
<evidence type="ECO:0000256" key="3">
    <source>
        <dbReference type="ARBA" id="ARBA00022692"/>
    </source>
</evidence>
<feature type="transmembrane region" description="Helical" evidence="6">
    <location>
        <begin position="114"/>
        <end position="131"/>
    </location>
</feature>
<feature type="transmembrane region" description="Helical" evidence="6">
    <location>
        <begin position="151"/>
        <end position="167"/>
    </location>
</feature>
<evidence type="ECO:0000313" key="7">
    <source>
        <dbReference type="EMBL" id="APV45111.1"/>
    </source>
</evidence>
<dbReference type="GO" id="GO:0006824">
    <property type="term" value="P:cobalt ion transport"/>
    <property type="evidence" value="ECO:0007669"/>
    <property type="project" value="InterPro"/>
</dbReference>
<dbReference type="Pfam" id="PF02361">
    <property type="entry name" value="CbiQ"/>
    <property type="match status" value="1"/>
</dbReference>
<comment type="subcellular location">
    <subcellularLocation>
        <location evidence="1">Cell membrane</location>
        <topology evidence="1">Multi-pass membrane protein</topology>
    </subcellularLocation>
</comment>
<sequence>MADFHILTTAAVTNSRLGRFDARLKVVVVAVAIMVNLLSVNVVAPLLIAAAALGSLLISRVQVRRILLRLGLPLVMASVVFVTQLLLNGETVIGQVDVFGLTISAYAEGLERGLLIVARVIGGASLVIWLSLSTPVQQLLSASQSFRVPKVIVEITALMYRFIFVLLEEVITIRQAQQMRLGYARWRTAMKSVSVLAASLFFRAYDRAERLFSAMSVRGYSGSTMAIKTRTLSLTDYAALGLALSALLAIYLIGRLTL</sequence>
<evidence type="ECO:0000256" key="1">
    <source>
        <dbReference type="ARBA" id="ARBA00004651"/>
    </source>
</evidence>
<keyword evidence="4 6" id="KW-1133">Transmembrane helix</keyword>
<keyword evidence="2" id="KW-1003">Cell membrane</keyword>
<reference evidence="8" key="1">
    <citation type="submission" date="2016-11" db="EMBL/GenBank/DDBJ databases">
        <title>Dehalogenimonas formicexedens sp. nov., a chlorinated alkane respiring bacterium isolated from contaminated groundwater.</title>
        <authorList>
            <person name="Key T.A."/>
            <person name="Bowman K.S."/>
            <person name="Lee I."/>
            <person name="Chun J."/>
            <person name="Albuquerque L."/>
            <person name="da Costa M.S."/>
            <person name="Rainey F.A."/>
            <person name="Moe W.M."/>
        </authorList>
    </citation>
    <scope>NUCLEOTIDE SEQUENCE [LARGE SCALE GENOMIC DNA]</scope>
    <source>
        <strain evidence="8">NSZ-14</strain>
    </source>
</reference>
<feature type="transmembrane region" description="Helical" evidence="6">
    <location>
        <begin position="26"/>
        <end position="54"/>
    </location>
</feature>
<dbReference type="KEGG" id="dfo:Dform_01792"/>
<dbReference type="EMBL" id="CP018258">
    <property type="protein sequence ID" value="APV45111.1"/>
    <property type="molecule type" value="Genomic_DNA"/>
</dbReference>
<dbReference type="Proteomes" id="UP000185934">
    <property type="component" value="Chromosome"/>
</dbReference>
<keyword evidence="3 6" id="KW-0812">Transmembrane</keyword>
<feature type="transmembrane region" description="Helical" evidence="6">
    <location>
        <begin position="237"/>
        <end position="254"/>
    </location>
</feature>
<protein>
    <submittedName>
        <fullName evidence="7">Cobalt/nickel transport system permease protein</fullName>
    </submittedName>
</protein>
<dbReference type="AlphaFoldDB" id="A0A1P8F9G6"/>
<dbReference type="NCBIfam" id="TIGR02454">
    <property type="entry name" value="ECF_T_CbiQ"/>
    <property type="match status" value="1"/>
</dbReference>
<name>A0A1P8F9G6_9CHLR</name>
<evidence type="ECO:0000256" key="5">
    <source>
        <dbReference type="ARBA" id="ARBA00023136"/>
    </source>
</evidence>
<evidence type="ECO:0000313" key="8">
    <source>
        <dbReference type="Proteomes" id="UP000185934"/>
    </source>
</evidence>
<proteinExistence type="predicted"/>
<dbReference type="InterPro" id="IPR051611">
    <property type="entry name" value="ECF_transporter_component"/>
</dbReference>
<feature type="transmembrane region" description="Helical" evidence="6">
    <location>
        <begin position="66"/>
        <end position="86"/>
    </location>
</feature>
<dbReference type="InterPro" id="IPR012809">
    <property type="entry name" value="ECF_CbiQ"/>
</dbReference>
<evidence type="ECO:0000256" key="4">
    <source>
        <dbReference type="ARBA" id="ARBA00022989"/>
    </source>
</evidence>
<keyword evidence="8" id="KW-1185">Reference proteome</keyword>